<dbReference type="RefSeq" id="YP_009142793.1">
    <property type="nucleotide sequence ID" value="NC_027199.1"/>
</dbReference>
<evidence type="ECO:0000313" key="3">
    <source>
        <dbReference type="Proteomes" id="UP000203497"/>
    </source>
</evidence>
<evidence type="ECO:0000256" key="1">
    <source>
        <dbReference type="SAM" id="MobiDB-lite"/>
    </source>
</evidence>
<organism evidence="2 3">
    <name type="scientific">Bovine nidovirus TCH5</name>
    <dbReference type="NCBI Taxonomy" id="1631554"/>
    <lineage>
        <taxon>Viruses</taxon>
        <taxon>Riboviria</taxon>
        <taxon>Orthornavirae</taxon>
        <taxon>Pisuviricota</taxon>
        <taxon>Pisoniviricetes</taxon>
        <taxon>Nidovirales</taxon>
        <taxon>Tornidovirineae</taxon>
        <taxon>Tobaniviridae</taxon>
        <taxon>Remotovirinae</taxon>
        <taxon>Bostovirus</taxon>
        <taxon>Bosnitovirus</taxon>
        <taxon>Bostovirus bovis</taxon>
        <taxon>Bovine nidovirus 1</taxon>
    </lineage>
</organism>
<feature type="region of interest" description="Disordered" evidence="1">
    <location>
        <begin position="63"/>
        <end position="88"/>
    </location>
</feature>
<dbReference type="Proteomes" id="UP000203497">
    <property type="component" value="Segment"/>
</dbReference>
<protein>
    <submittedName>
        <fullName evidence="2">Uncharacterized protein</fullName>
    </submittedName>
</protein>
<reference evidence="2 3" key="1">
    <citation type="journal article" date="2015" name="J. Gen. Virol.">
        <title>Discovery of a novel nidovirus in cattle with respiratory disease.</title>
        <authorList>
            <person name="Tokarz R."/>
            <person name="Sameroff S."/>
            <person name="Hesse R.A."/>
            <person name="Hause B.M."/>
            <person name="Desai A."/>
            <person name="Jain K."/>
            <person name="Lipkin W.I."/>
        </authorList>
    </citation>
    <scope>NUCLEOTIDE SEQUENCE [LARGE SCALE GENOMIC DNA]</scope>
    <source>
        <strain evidence="2">TCH5</strain>
    </source>
</reference>
<dbReference type="KEGG" id="vg:24420535"/>
<evidence type="ECO:0000313" key="2">
    <source>
        <dbReference type="EMBL" id="AJY54642.1"/>
    </source>
</evidence>
<dbReference type="EMBL" id="KM589359">
    <property type="protein sequence ID" value="AJY54642.1"/>
    <property type="molecule type" value="Genomic_RNA"/>
</dbReference>
<accession>A0A0F6PN03</accession>
<sequence length="88" mass="9486">MANRRSFSLFCMCIAFIMVLSEKDALCISIACTPKFVNGVLYECCEEYDMCKNPVTAGISVSSPNPLEHDSVTSVTPSLGMVSPGAKK</sequence>
<dbReference type="GeneID" id="24420535"/>
<keyword evidence="3" id="KW-1185">Reference proteome</keyword>
<proteinExistence type="predicted"/>
<name>A0A0F6PN03_9NIDO</name>